<name>A0A7V3VTP0_UNCW3</name>
<evidence type="ECO:0008006" key="3">
    <source>
        <dbReference type="Google" id="ProtNLM"/>
    </source>
</evidence>
<accession>A0A7V3VTP0</accession>
<protein>
    <recommendedName>
        <fullName evidence="3">Protein BatD</fullName>
    </recommendedName>
</protein>
<comment type="caution">
    <text evidence="2">The sequence shown here is derived from an EMBL/GenBank/DDBJ whole genome shotgun (WGS) entry which is preliminary data.</text>
</comment>
<evidence type="ECO:0000313" key="2">
    <source>
        <dbReference type="EMBL" id="HGE77996.1"/>
    </source>
</evidence>
<proteinExistence type="predicted"/>
<keyword evidence="1" id="KW-0472">Membrane</keyword>
<organism evidence="2">
    <name type="scientific">candidate division WOR-3 bacterium</name>
    <dbReference type="NCBI Taxonomy" id="2052148"/>
    <lineage>
        <taxon>Bacteria</taxon>
        <taxon>Bacteria division WOR-3</taxon>
    </lineage>
</organism>
<keyword evidence="1" id="KW-1133">Transmembrane helix</keyword>
<dbReference type="AlphaFoldDB" id="A0A7V3VTP0"/>
<evidence type="ECO:0000256" key="1">
    <source>
        <dbReference type="SAM" id="Phobius"/>
    </source>
</evidence>
<gene>
    <name evidence="2" type="ORF">ENX68_03225</name>
</gene>
<feature type="transmembrane region" description="Helical" evidence="1">
    <location>
        <begin position="139"/>
        <end position="161"/>
    </location>
</feature>
<reference evidence="2" key="1">
    <citation type="journal article" date="2020" name="mSystems">
        <title>Genome- and Community-Level Interaction Insights into Carbon Utilization and Element Cycling Functions of Hydrothermarchaeota in Hydrothermal Sediment.</title>
        <authorList>
            <person name="Zhou Z."/>
            <person name="Liu Y."/>
            <person name="Xu W."/>
            <person name="Pan J."/>
            <person name="Luo Z.H."/>
            <person name="Li M."/>
        </authorList>
    </citation>
    <scope>NUCLEOTIDE SEQUENCE [LARGE SCALE GENOMIC DNA]</scope>
    <source>
        <strain evidence="2">SpSt-961</strain>
    </source>
</reference>
<sequence>MMWLILFFQIEAKAELAKDYLNKKLAIGDPFEIIVELTVPINKNVSEPFIDSIEPFAITNHTHKIIQEKGIAKHRFHFQAVAFNTGELKFPPFKFVVKDENKIDTVLTNQVDIKVHSVLTGEMKDINDIKGMIDFPNPLPVVISLIIIGAGIISFFGIRFYKRLKQKRFIEEKKIPCWDRAINAIEALLKEDYLSKGLVKKFYYTLTEILKRYLEERFQFPAVEQTTTEIFHSMKSLKIPLREDFQHIFSYADMVKYAKFIPPFEETQSIIQKSKELIIKTIPQETQGGEGEVR</sequence>
<keyword evidence="1" id="KW-0812">Transmembrane</keyword>
<dbReference type="EMBL" id="DTOZ01000080">
    <property type="protein sequence ID" value="HGE77996.1"/>
    <property type="molecule type" value="Genomic_DNA"/>
</dbReference>